<name>A0A6J4KQM1_9BACT</name>
<evidence type="ECO:0000256" key="1">
    <source>
        <dbReference type="SAM" id="Phobius"/>
    </source>
</evidence>
<keyword evidence="1" id="KW-1133">Transmembrane helix</keyword>
<accession>A0A6J4KQM1</accession>
<dbReference type="EMBL" id="CADCTX010000312">
    <property type="protein sequence ID" value="CAA9312485.1"/>
    <property type="molecule type" value="Genomic_DNA"/>
</dbReference>
<keyword evidence="1" id="KW-0472">Membrane</keyword>
<keyword evidence="1" id="KW-0812">Transmembrane</keyword>
<gene>
    <name evidence="2" type="ORF">AVDCRST_MAG40-1056</name>
</gene>
<proteinExistence type="predicted"/>
<feature type="transmembrane region" description="Helical" evidence="1">
    <location>
        <begin position="35"/>
        <end position="54"/>
    </location>
</feature>
<organism evidence="2">
    <name type="scientific">uncultured Gemmatimonadaceae bacterium</name>
    <dbReference type="NCBI Taxonomy" id="246130"/>
    <lineage>
        <taxon>Bacteria</taxon>
        <taxon>Pseudomonadati</taxon>
        <taxon>Gemmatimonadota</taxon>
        <taxon>Gemmatimonadia</taxon>
        <taxon>Gemmatimonadales</taxon>
        <taxon>Gemmatimonadaceae</taxon>
        <taxon>environmental samples</taxon>
    </lineage>
</organism>
<dbReference type="AlphaFoldDB" id="A0A6J4KQM1"/>
<evidence type="ECO:0000313" key="2">
    <source>
        <dbReference type="EMBL" id="CAA9312485.1"/>
    </source>
</evidence>
<reference evidence="2" key="1">
    <citation type="submission" date="2020-02" db="EMBL/GenBank/DDBJ databases">
        <authorList>
            <person name="Meier V. D."/>
        </authorList>
    </citation>
    <scope>NUCLEOTIDE SEQUENCE</scope>
    <source>
        <strain evidence="2">AVDCRST_MAG40</strain>
    </source>
</reference>
<protein>
    <submittedName>
        <fullName evidence="2">Uncharacterized protein</fullName>
    </submittedName>
</protein>
<feature type="transmembrane region" description="Helical" evidence="1">
    <location>
        <begin position="12"/>
        <end position="29"/>
    </location>
</feature>
<sequence>MPQTESRRGRALLWWGLAAATLILGYADLVRGGETIAPILLIIGYCVLVPLAILRR</sequence>